<accession>A0ABP8XUH4</accession>
<protein>
    <submittedName>
        <fullName evidence="2">Uncharacterized protein</fullName>
    </submittedName>
</protein>
<keyword evidence="3" id="KW-1185">Reference proteome</keyword>
<feature type="region of interest" description="Disordered" evidence="1">
    <location>
        <begin position="12"/>
        <end position="45"/>
    </location>
</feature>
<organism evidence="2 3">
    <name type="scientific">Nocardioides conyzicola</name>
    <dbReference type="NCBI Taxonomy" id="1651781"/>
    <lineage>
        <taxon>Bacteria</taxon>
        <taxon>Bacillati</taxon>
        <taxon>Actinomycetota</taxon>
        <taxon>Actinomycetes</taxon>
        <taxon>Propionibacteriales</taxon>
        <taxon>Nocardioidaceae</taxon>
        <taxon>Nocardioides</taxon>
    </lineage>
</organism>
<name>A0ABP8XUH4_9ACTN</name>
<evidence type="ECO:0000313" key="2">
    <source>
        <dbReference type="EMBL" id="GAA4715444.1"/>
    </source>
</evidence>
<proteinExistence type="predicted"/>
<evidence type="ECO:0000256" key="1">
    <source>
        <dbReference type="SAM" id="MobiDB-lite"/>
    </source>
</evidence>
<dbReference type="EMBL" id="BAABKM010000003">
    <property type="protein sequence ID" value="GAA4715444.1"/>
    <property type="molecule type" value="Genomic_DNA"/>
</dbReference>
<comment type="caution">
    <text evidence="2">The sequence shown here is derived from an EMBL/GenBank/DDBJ whole genome shotgun (WGS) entry which is preliminary data.</text>
</comment>
<gene>
    <name evidence="2" type="ORF">GCM10023349_38690</name>
</gene>
<sequence length="186" mass="20085">MIEYDGATYYGAGPLRQAPETTGRTMPAVRPSCDDSGGQDDQDVRDEPVQVQELAAVDADVAVIAHDGIYVRDGEDLPDVVRSWFHAPRCTTPGAFEVTADWLGVTGPHQAERDGDIELPYRLEVRVTDGPERYVGATVTLRAGTGTDPALSSEDVKQSLWEGGQVTATVRCVEGRYDVVGVRAVH</sequence>
<reference evidence="3" key="1">
    <citation type="journal article" date="2019" name="Int. J. Syst. Evol. Microbiol.">
        <title>The Global Catalogue of Microorganisms (GCM) 10K type strain sequencing project: providing services to taxonomists for standard genome sequencing and annotation.</title>
        <authorList>
            <consortium name="The Broad Institute Genomics Platform"/>
            <consortium name="The Broad Institute Genome Sequencing Center for Infectious Disease"/>
            <person name="Wu L."/>
            <person name="Ma J."/>
        </authorList>
    </citation>
    <scope>NUCLEOTIDE SEQUENCE [LARGE SCALE GENOMIC DNA]</scope>
    <source>
        <strain evidence="3">JCM 18531</strain>
    </source>
</reference>
<dbReference type="Pfam" id="PF19797">
    <property type="entry name" value="DUF6281"/>
    <property type="match status" value="1"/>
</dbReference>
<evidence type="ECO:0000313" key="3">
    <source>
        <dbReference type="Proteomes" id="UP001499974"/>
    </source>
</evidence>
<dbReference type="InterPro" id="IPR046248">
    <property type="entry name" value="DUF6281"/>
</dbReference>
<dbReference type="Proteomes" id="UP001499974">
    <property type="component" value="Unassembled WGS sequence"/>
</dbReference>